<protein>
    <recommendedName>
        <fullName evidence="4">PPE family protein</fullName>
    </recommendedName>
</protein>
<dbReference type="EMBL" id="JACHMH010000001">
    <property type="protein sequence ID" value="MBB4677221.1"/>
    <property type="molecule type" value="Genomic_DNA"/>
</dbReference>
<sequence>MSSGTVGSYRFEGYELPEKHGWMQQGKGPAEFVAAQAAVTRLGKALAETDAKLRKVVGDLGGEWNSVAGAQAGAQMQQAAGWAGESGSAATTTQGRVVAQADAVSVVSSAVPAQPPVTYSFGDGLADAFSTPLRVFGMSSNLDREVEKQRAADDAANRALYAYQSSSQSHVALVQLLPEPPKLTGSAAPTEPGTPPGPPIVPPPGTRPPGPRGRDGSRSQPPRTSNQGNEPGVPQSNDPVRPGPVTPPGGQREPIDQVISSFDNPNPPPNLGQQPGQLPPPGGATAVPPGGGAGVAGGPLGGFSASGGPGGGTGGVGGRGGGAAGVGNQQPGGVRPVAGAAGVSSRAGAAGQGFMQSAAPGAGRGEEDTEHSNTLWVKDDSLFADDRKVMPPVIGEGPE</sequence>
<feature type="region of interest" description="Disordered" evidence="1">
    <location>
        <begin position="180"/>
        <end position="371"/>
    </location>
</feature>
<dbReference type="AlphaFoldDB" id="A0A7W7CC81"/>
<feature type="compositionally biased region" description="Gly residues" evidence="1">
    <location>
        <begin position="289"/>
        <end position="325"/>
    </location>
</feature>
<feature type="compositionally biased region" description="Low complexity" evidence="1">
    <location>
        <begin position="326"/>
        <end position="349"/>
    </location>
</feature>
<gene>
    <name evidence="2" type="ORF">HNR67_003339</name>
</gene>
<proteinExistence type="predicted"/>
<dbReference type="RefSeq" id="WP_185003168.1">
    <property type="nucleotide sequence ID" value="NZ_BAAAUI010000085.1"/>
</dbReference>
<name>A0A7W7CC81_9PSEU</name>
<comment type="caution">
    <text evidence="2">The sequence shown here is derived from an EMBL/GenBank/DDBJ whole genome shotgun (WGS) entry which is preliminary data.</text>
</comment>
<organism evidence="2 3">
    <name type="scientific">Crossiella cryophila</name>
    <dbReference type="NCBI Taxonomy" id="43355"/>
    <lineage>
        <taxon>Bacteria</taxon>
        <taxon>Bacillati</taxon>
        <taxon>Actinomycetota</taxon>
        <taxon>Actinomycetes</taxon>
        <taxon>Pseudonocardiales</taxon>
        <taxon>Pseudonocardiaceae</taxon>
        <taxon>Crossiella</taxon>
    </lineage>
</organism>
<evidence type="ECO:0000313" key="3">
    <source>
        <dbReference type="Proteomes" id="UP000533598"/>
    </source>
</evidence>
<reference evidence="2 3" key="1">
    <citation type="submission" date="2020-08" db="EMBL/GenBank/DDBJ databases">
        <title>Sequencing the genomes of 1000 actinobacteria strains.</title>
        <authorList>
            <person name="Klenk H.-P."/>
        </authorList>
    </citation>
    <scope>NUCLEOTIDE SEQUENCE [LARGE SCALE GENOMIC DNA]</scope>
    <source>
        <strain evidence="2 3">DSM 44230</strain>
    </source>
</reference>
<keyword evidence="3" id="KW-1185">Reference proteome</keyword>
<evidence type="ECO:0008006" key="4">
    <source>
        <dbReference type="Google" id="ProtNLM"/>
    </source>
</evidence>
<evidence type="ECO:0000313" key="2">
    <source>
        <dbReference type="EMBL" id="MBB4677221.1"/>
    </source>
</evidence>
<dbReference type="Gene3D" id="1.20.1260.20">
    <property type="entry name" value="PPE superfamily"/>
    <property type="match status" value="1"/>
</dbReference>
<feature type="compositionally biased region" description="Pro residues" evidence="1">
    <location>
        <begin position="192"/>
        <end position="211"/>
    </location>
</feature>
<evidence type="ECO:0000256" key="1">
    <source>
        <dbReference type="SAM" id="MobiDB-lite"/>
    </source>
</evidence>
<dbReference type="Proteomes" id="UP000533598">
    <property type="component" value="Unassembled WGS sequence"/>
</dbReference>
<accession>A0A7W7CC81</accession>
<dbReference type="SUPFAM" id="SSF140459">
    <property type="entry name" value="PE/PPE dimer-like"/>
    <property type="match status" value="1"/>
</dbReference>
<feature type="compositionally biased region" description="Polar residues" evidence="1">
    <location>
        <begin position="224"/>
        <end position="238"/>
    </location>
</feature>
<dbReference type="InterPro" id="IPR038332">
    <property type="entry name" value="PPE_sf"/>
</dbReference>